<evidence type="ECO:0000256" key="2">
    <source>
        <dbReference type="ARBA" id="ARBA00022840"/>
    </source>
</evidence>
<dbReference type="Gene3D" id="3.40.1440.60">
    <property type="entry name" value="PriA, 3(prime) DNA-binding domain"/>
    <property type="match status" value="1"/>
</dbReference>
<name>D4G8H7_RIEPU</name>
<evidence type="ECO:0000256" key="1">
    <source>
        <dbReference type="ARBA" id="ARBA00022741"/>
    </source>
</evidence>
<keyword evidence="1" id="KW-0547">Nucleotide-binding</keyword>
<dbReference type="GO" id="GO:0006302">
    <property type="term" value="P:double-strand break repair"/>
    <property type="evidence" value="ECO:0007669"/>
    <property type="project" value="TreeGrafter"/>
</dbReference>
<keyword evidence="3" id="KW-0238">DNA-binding</keyword>
<dbReference type="GO" id="GO:0043138">
    <property type="term" value="F:3'-5' DNA helicase activity"/>
    <property type="evidence" value="ECO:0007669"/>
    <property type="project" value="TreeGrafter"/>
</dbReference>
<dbReference type="Pfam" id="PF17764">
    <property type="entry name" value="PriA_3primeBD"/>
    <property type="match status" value="1"/>
</dbReference>
<dbReference type="GO" id="GO:0016787">
    <property type="term" value="F:hydrolase activity"/>
    <property type="evidence" value="ECO:0007669"/>
    <property type="project" value="UniProtKB-KW"/>
</dbReference>
<dbReference type="STRING" id="515618.RIEPE_0389"/>
<keyword evidence="5" id="KW-0378">Hydrolase</keyword>
<dbReference type="HOGENOM" id="CLU_1538902_0_0_6"/>
<dbReference type="EMBL" id="CP001085">
    <property type="protein sequence ID" value="ADD79783.1"/>
    <property type="molecule type" value="Genomic_DNA"/>
</dbReference>
<feature type="domain" description="Primosomal protein N' 3' DNA-binding" evidence="4">
    <location>
        <begin position="7"/>
        <end position="102"/>
    </location>
</feature>
<dbReference type="Proteomes" id="UP000001700">
    <property type="component" value="Chromosome"/>
</dbReference>
<proteinExistence type="predicted"/>
<evidence type="ECO:0000313" key="5">
    <source>
        <dbReference type="EMBL" id="ADD79783.1"/>
    </source>
</evidence>
<accession>D4G8H7</accession>
<evidence type="ECO:0000256" key="3">
    <source>
        <dbReference type="ARBA" id="ARBA00023125"/>
    </source>
</evidence>
<sequence>MITIIQVVFYKSVTFPLEYLLPNDMNLPKKGCRVLVPIKKRNVIGIVWSYKQKNDVQYEKLKLVQKILDYEPLFSDSMWAFLYLASQYYHYPIGSVLFNALPNILRKEKSFPIKISFEWKITNEGMIFKTDQLKKYPNQERALTIFQIEHSISSEKIKQLSISMHSLRSLKKKS</sequence>
<dbReference type="AlphaFoldDB" id="D4G8H7"/>
<dbReference type="FunFam" id="3.40.1440.60:FF:000001">
    <property type="entry name" value="Primosomal protein N"/>
    <property type="match status" value="1"/>
</dbReference>
<dbReference type="PANTHER" id="PTHR30580">
    <property type="entry name" value="PRIMOSOMAL PROTEIN N"/>
    <property type="match status" value="1"/>
</dbReference>
<dbReference type="eggNOG" id="COG1198">
    <property type="taxonomic scope" value="Bacteria"/>
</dbReference>
<dbReference type="InterPro" id="IPR041222">
    <property type="entry name" value="PriA_3primeBD"/>
</dbReference>
<dbReference type="KEGG" id="rip:RIEPE_0389"/>
<dbReference type="GO" id="GO:0006310">
    <property type="term" value="P:DNA recombination"/>
    <property type="evidence" value="ECO:0007669"/>
    <property type="project" value="TreeGrafter"/>
</dbReference>
<keyword evidence="6" id="KW-1185">Reference proteome</keyword>
<dbReference type="EC" id="3.6.1.-" evidence="5"/>
<dbReference type="GO" id="GO:0005524">
    <property type="term" value="F:ATP binding"/>
    <property type="evidence" value="ECO:0007669"/>
    <property type="project" value="UniProtKB-KW"/>
</dbReference>
<dbReference type="PANTHER" id="PTHR30580:SF0">
    <property type="entry name" value="PRIMOSOMAL PROTEIN N"/>
    <property type="match status" value="1"/>
</dbReference>
<dbReference type="GO" id="GO:0006270">
    <property type="term" value="P:DNA replication initiation"/>
    <property type="evidence" value="ECO:0007669"/>
    <property type="project" value="TreeGrafter"/>
</dbReference>
<protein>
    <submittedName>
        <fullName evidence="5">Primosomal protein N</fullName>
        <ecNumber evidence="5">3.6.1.-</ecNumber>
    </submittedName>
</protein>
<evidence type="ECO:0000259" key="4">
    <source>
        <dbReference type="Pfam" id="PF17764"/>
    </source>
</evidence>
<organism evidence="5 6">
    <name type="scientific">Riesia pediculicola (strain USDA)</name>
    <dbReference type="NCBI Taxonomy" id="515618"/>
    <lineage>
        <taxon>Bacteria</taxon>
        <taxon>Pseudomonadati</taxon>
        <taxon>Pseudomonadota</taxon>
        <taxon>Gammaproteobacteria</taxon>
        <taxon>Enterobacterales</taxon>
        <taxon>Enterobacteriaceae</taxon>
        <taxon>Candidatus Riesia</taxon>
    </lineage>
</organism>
<dbReference type="GO" id="GO:0003677">
    <property type="term" value="F:DNA binding"/>
    <property type="evidence" value="ECO:0007669"/>
    <property type="project" value="UniProtKB-KW"/>
</dbReference>
<reference evidence="5" key="1">
    <citation type="submission" date="2008-05" db="EMBL/GenBank/DDBJ databases">
        <title>Genome sequence of Riesia pediculicola USDA.</title>
        <authorList>
            <person name="Kirkness E.F."/>
        </authorList>
    </citation>
    <scope>NUCLEOTIDE SEQUENCE [LARGE SCALE GENOMIC DNA]</scope>
    <source>
        <strain evidence="5">USDA</strain>
    </source>
</reference>
<dbReference type="InterPro" id="IPR042115">
    <property type="entry name" value="PriA_3primeBD_sf"/>
</dbReference>
<evidence type="ECO:0000313" key="6">
    <source>
        <dbReference type="Proteomes" id="UP000001700"/>
    </source>
</evidence>
<keyword evidence="2" id="KW-0067">ATP-binding</keyword>
<gene>
    <name evidence="5" type="ordered locus">RIEPE_0389</name>
</gene>